<dbReference type="InterPro" id="IPR050695">
    <property type="entry name" value="N-acetylmuramoyl_amidase_3"/>
</dbReference>
<dbReference type="SMART" id="SM00646">
    <property type="entry name" value="Ami_3"/>
    <property type="match status" value="1"/>
</dbReference>
<sequence length="224" mass="25638">MTKRVAWDNGHGFNTFGKRSPDGEREWSFNDEVGTAGIHRLRQYEGVEVFRLDDPTGKRDVPLTERTNKANQWKADILVSCHHNAYQGKWGSHTGIETYTYVGHWPEAKRLANLVHKRVVDVYGLADRGLKKADFHMLRESVMPAVLCELGFMDSTIDIRKLRNRALLQQAGEAIADGIADYLGLKLKDSDSFVIEMEGMSLTKREEVEQWLRERGWVYSIKNG</sequence>
<comment type="caution">
    <text evidence="3">The sequence shown here is derived from an EMBL/GenBank/DDBJ whole genome shotgun (WGS) entry which is preliminary data.</text>
</comment>
<dbReference type="GO" id="GO:0030288">
    <property type="term" value="C:outer membrane-bounded periplasmic space"/>
    <property type="evidence" value="ECO:0007669"/>
    <property type="project" value="TreeGrafter"/>
</dbReference>
<evidence type="ECO:0000256" key="1">
    <source>
        <dbReference type="ARBA" id="ARBA00022801"/>
    </source>
</evidence>
<dbReference type="eggNOG" id="COG0860">
    <property type="taxonomic scope" value="Bacteria"/>
</dbReference>
<evidence type="ECO:0000313" key="3">
    <source>
        <dbReference type="EMBL" id="KGP74576.1"/>
    </source>
</evidence>
<name>A0A0A2TKG3_9BACI</name>
<evidence type="ECO:0000313" key="4">
    <source>
        <dbReference type="Proteomes" id="UP000030147"/>
    </source>
</evidence>
<organism evidence="3 4">
    <name type="scientific">Pontibacillus yanchengensis Y32</name>
    <dbReference type="NCBI Taxonomy" id="1385514"/>
    <lineage>
        <taxon>Bacteria</taxon>
        <taxon>Bacillati</taxon>
        <taxon>Bacillota</taxon>
        <taxon>Bacilli</taxon>
        <taxon>Bacillales</taxon>
        <taxon>Bacillaceae</taxon>
        <taxon>Pontibacillus</taxon>
    </lineage>
</organism>
<accession>A0A0A2TKG3</accession>
<evidence type="ECO:0000259" key="2">
    <source>
        <dbReference type="SMART" id="SM00646"/>
    </source>
</evidence>
<dbReference type="InterPro" id="IPR002508">
    <property type="entry name" value="MurNAc-LAA_cat"/>
</dbReference>
<dbReference type="STRING" id="1385514.N782_00405"/>
<dbReference type="Gene3D" id="3.40.630.40">
    <property type="entry name" value="Zn-dependent exopeptidases"/>
    <property type="match status" value="1"/>
</dbReference>
<keyword evidence="4" id="KW-1185">Reference proteome</keyword>
<dbReference type="PANTHER" id="PTHR30404:SF0">
    <property type="entry name" value="N-ACETYLMURAMOYL-L-ALANINE AMIDASE AMIC"/>
    <property type="match status" value="1"/>
</dbReference>
<protein>
    <submittedName>
        <fullName evidence="3">Cell wall hydrolase</fullName>
    </submittedName>
</protein>
<feature type="domain" description="MurNAc-LAA" evidence="2">
    <location>
        <begin position="67"/>
        <end position="180"/>
    </location>
</feature>
<reference evidence="3 4" key="1">
    <citation type="journal article" date="2015" name="Stand. Genomic Sci.">
        <title>High quality draft genome sequence of the moderately halophilic bacterium Pontibacillus yanchengensis Y32(T) and comparison among Pontibacillus genomes.</title>
        <authorList>
            <person name="Huang J."/>
            <person name="Qiao Z.X."/>
            <person name="Tang J.W."/>
            <person name="Wang G."/>
        </authorList>
    </citation>
    <scope>NUCLEOTIDE SEQUENCE [LARGE SCALE GENOMIC DNA]</scope>
    <source>
        <strain evidence="3 4">Y32</strain>
    </source>
</reference>
<dbReference type="Proteomes" id="UP000030147">
    <property type="component" value="Unassembled WGS sequence"/>
</dbReference>
<dbReference type="SUPFAM" id="SSF53187">
    <property type="entry name" value="Zn-dependent exopeptidases"/>
    <property type="match status" value="1"/>
</dbReference>
<dbReference type="EMBL" id="AVBF01000001">
    <property type="protein sequence ID" value="KGP74576.1"/>
    <property type="molecule type" value="Genomic_DNA"/>
</dbReference>
<dbReference type="AlphaFoldDB" id="A0A0A2TKG3"/>
<dbReference type="GO" id="GO:0009253">
    <property type="term" value="P:peptidoglycan catabolic process"/>
    <property type="evidence" value="ECO:0007669"/>
    <property type="project" value="InterPro"/>
</dbReference>
<dbReference type="OrthoDB" id="9763643at2"/>
<dbReference type="Pfam" id="PF01520">
    <property type="entry name" value="Amidase_3"/>
    <property type="match status" value="1"/>
</dbReference>
<gene>
    <name evidence="3" type="ORF">N782_00405</name>
</gene>
<keyword evidence="1 3" id="KW-0378">Hydrolase</keyword>
<dbReference type="GO" id="GO:0008745">
    <property type="term" value="F:N-acetylmuramoyl-L-alanine amidase activity"/>
    <property type="evidence" value="ECO:0007669"/>
    <property type="project" value="InterPro"/>
</dbReference>
<dbReference type="CDD" id="cd02696">
    <property type="entry name" value="MurNAc-LAA"/>
    <property type="match status" value="1"/>
</dbReference>
<proteinExistence type="predicted"/>
<dbReference type="RefSeq" id="WP_052111070.1">
    <property type="nucleotide sequence ID" value="NZ_AVBF01000001.1"/>
</dbReference>
<dbReference type="PANTHER" id="PTHR30404">
    <property type="entry name" value="N-ACETYLMURAMOYL-L-ALANINE AMIDASE"/>
    <property type="match status" value="1"/>
</dbReference>